<dbReference type="GO" id="GO:0046872">
    <property type="term" value="F:metal ion binding"/>
    <property type="evidence" value="ECO:0007669"/>
    <property type="project" value="UniProtKB-KW"/>
</dbReference>
<evidence type="ECO:0000259" key="6">
    <source>
        <dbReference type="PROSITE" id="PS01033"/>
    </source>
</evidence>
<evidence type="ECO:0000256" key="5">
    <source>
        <dbReference type="SAM" id="MobiDB-lite"/>
    </source>
</evidence>
<dbReference type="EMBL" id="JAODUO010000448">
    <property type="protein sequence ID" value="KAK2180322.1"/>
    <property type="molecule type" value="Genomic_DNA"/>
</dbReference>
<dbReference type="Pfam" id="PF00042">
    <property type="entry name" value="Globin"/>
    <property type="match status" value="1"/>
</dbReference>
<dbReference type="Gene3D" id="1.10.490.10">
    <property type="entry name" value="Globins"/>
    <property type="match status" value="1"/>
</dbReference>
<reference evidence="7" key="1">
    <citation type="journal article" date="2023" name="Mol. Biol. Evol.">
        <title>Third-Generation Sequencing Reveals the Adaptive Role of the Epigenome in Three Deep-Sea Polychaetes.</title>
        <authorList>
            <person name="Perez M."/>
            <person name="Aroh O."/>
            <person name="Sun Y."/>
            <person name="Lan Y."/>
            <person name="Juniper S.K."/>
            <person name="Young C.R."/>
            <person name="Angers B."/>
            <person name="Qian P.Y."/>
        </authorList>
    </citation>
    <scope>NUCLEOTIDE SEQUENCE</scope>
    <source>
        <strain evidence="7">R07B-5</strain>
    </source>
</reference>
<dbReference type="PANTHER" id="PTHR46458">
    <property type="entry name" value="BLR2807 PROTEIN"/>
    <property type="match status" value="1"/>
</dbReference>
<comment type="similarity">
    <text evidence="4">Belongs to the globin family.</text>
</comment>
<dbReference type="GO" id="GO:0019825">
    <property type="term" value="F:oxygen binding"/>
    <property type="evidence" value="ECO:0007669"/>
    <property type="project" value="InterPro"/>
</dbReference>
<comment type="caution">
    <text evidence="7">The sequence shown here is derived from an EMBL/GenBank/DDBJ whole genome shotgun (WGS) entry which is preliminary data.</text>
</comment>
<name>A0AAD9NRQ0_RIDPI</name>
<evidence type="ECO:0000313" key="7">
    <source>
        <dbReference type="EMBL" id="KAK2180322.1"/>
    </source>
</evidence>
<keyword evidence="4" id="KW-0813">Transport</keyword>
<keyword evidence="8" id="KW-1185">Reference proteome</keyword>
<evidence type="ECO:0000313" key="8">
    <source>
        <dbReference type="Proteomes" id="UP001209878"/>
    </source>
</evidence>
<organism evidence="7 8">
    <name type="scientific">Ridgeia piscesae</name>
    <name type="common">Tubeworm</name>
    <dbReference type="NCBI Taxonomy" id="27915"/>
    <lineage>
        <taxon>Eukaryota</taxon>
        <taxon>Metazoa</taxon>
        <taxon>Spiralia</taxon>
        <taxon>Lophotrochozoa</taxon>
        <taxon>Annelida</taxon>
        <taxon>Polychaeta</taxon>
        <taxon>Sedentaria</taxon>
        <taxon>Canalipalpata</taxon>
        <taxon>Sabellida</taxon>
        <taxon>Siboglinidae</taxon>
        <taxon>Ridgeia</taxon>
    </lineage>
</organism>
<dbReference type="GO" id="GO:0005344">
    <property type="term" value="F:oxygen carrier activity"/>
    <property type="evidence" value="ECO:0007669"/>
    <property type="project" value="UniProtKB-KW"/>
</dbReference>
<dbReference type="PROSITE" id="PS01033">
    <property type="entry name" value="GLOBIN"/>
    <property type="match status" value="1"/>
</dbReference>
<gene>
    <name evidence="7" type="ORF">NP493_450g02041</name>
</gene>
<keyword evidence="4" id="KW-0561">Oxygen transport</keyword>
<dbReference type="GO" id="GO:0020037">
    <property type="term" value="F:heme binding"/>
    <property type="evidence" value="ECO:0007669"/>
    <property type="project" value="InterPro"/>
</dbReference>
<accession>A0AAD9NRQ0</accession>
<evidence type="ECO:0000256" key="1">
    <source>
        <dbReference type="ARBA" id="ARBA00022617"/>
    </source>
</evidence>
<dbReference type="Proteomes" id="UP001209878">
    <property type="component" value="Unassembled WGS sequence"/>
</dbReference>
<protein>
    <recommendedName>
        <fullName evidence="6">Globin domain-containing protein</fullName>
    </recommendedName>
</protein>
<dbReference type="InterPro" id="IPR009050">
    <property type="entry name" value="Globin-like_sf"/>
</dbReference>
<feature type="compositionally biased region" description="Basic and acidic residues" evidence="5">
    <location>
        <begin position="1"/>
        <end position="11"/>
    </location>
</feature>
<evidence type="ECO:0000256" key="2">
    <source>
        <dbReference type="ARBA" id="ARBA00022723"/>
    </source>
</evidence>
<feature type="region of interest" description="Disordered" evidence="5">
    <location>
        <begin position="1"/>
        <end position="23"/>
    </location>
</feature>
<evidence type="ECO:0000256" key="4">
    <source>
        <dbReference type="RuleBase" id="RU000356"/>
    </source>
</evidence>
<dbReference type="AlphaFoldDB" id="A0AAD9NRQ0"/>
<dbReference type="InterPro" id="IPR000971">
    <property type="entry name" value="Globin"/>
</dbReference>
<sequence length="187" mass="21404">MGCLQSKDKNDFSSTDPPTRKVDSRLPFETYRQVFNMRNSWKAVTRSLEDTAKDTLIRFFERHPEHKALHTNLVSLDTEEAMRESLAFENAALDIFNLIDQVMENLENVDVAIDALEAAGEAHGRIQGFKTEYFKDLEEPFLESVSAVLAERYTEATERNFKNIFAFILTHITNGYEGTSGDNTNRI</sequence>
<proteinExistence type="inferred from homology"/>
<dbReference type="InterPro" id="IPR012292">
    <property type="entry name" value="Globin/Proto"/>
</dbReference>
<keyword evidence="1 4" id="KW-0349">Heme</keyword>
<dbReference type="PANTHER" id="PTHR46458:SF5">
    <property type="entry name" value="GLOBIN FAMILY PROFILE DOMAIN-CONTAINING PROTEIN"/>
    <property type="match status" value="1"/>
</dbReference>
<feature type="domain" description="Globin" evidence="6">
    <location>
        <begin position="28"/>
        <end position="177"/>
    </location>
</feature>
<keyword evidence="3" id="KW-0408">Iron</keyword>
<keyword evidence="2" id="KW-0479">Metal-binding</keyword>
<evidence type="ECO:0000256" key="3">
    <source>
        <dbReference type="ARBA" id="ARBA00023004"/>
    </source>
</evidence>
<dbReference type="SUPFAM" id="SSF46458">
    <property type="entry name" value="Globin-like"/>
    <property type="match status" value="1"/>
</dbReference>
<dbReference type="InterPro" id="IPR050532">
    <property type="entry name" value="Globin-like_OT"/>
</dbReference>